<dbReference type="Gene3D" id="1.10.10.60">
    <property type="entry name" value="Homeodomain-like"/>
    <property type="match status" value="1"/>
</dbReference>
<dbReference type="Pfam" id="PF00158">
    <property type="entry name" value="Sigma54_activat"/>
    <property type="match status" value="1"/>
</dbReference>
<dbReference type="PRINTS" id="PR01590">
    <property type="entry name" value="HTHFIS"/>
</dbReference>
<dbReference type="PROSITE" id="PS50045">
    <property type="entry name" value="SIGMA54_INTERACT_4"/>
    <property type="match status" value="1"/>
</dbReference>
<accession>A0A9D1I1R8</accession>
<dbReference type="GO" id="GO:0006355">
    <property type="term" value="P:regulation of DNA-templated transcription"/>
    <property type="evidence" value="ECO:0007669"/>
    <property type="project" value="InterPro"/>
</dbReference>
<reference evidence="6" key="2">
    <citation type="journal article" date="2021" name="PeerJ">
        <title>Extensive microbial diversity within the chicken gut microbiome revealed by metagenomics and culture.</title>
        <authorList>
            <person name="Gilroy R."/>
            <person name="Ravi A."/>
            <person name="Getino M."/>
            <person name="Pursley I."/>
            <person name="Horton D.L."/>
            <person name="Alikhan N.F."/>
            <person name="Baker D."/>
            <person name="Gharbi K."/>
            <person name="Hall N."/>
            <person name="Watson M."/>
            <person name="Adriaenssens E.M."/>
            <person name="Foster-Nyarko E."/>
            <person name="Jarju S."/>
            <person name="Secka A."/>
            <person name="Antonio M."/>
            <person name="Oren A."/>
            <person name="Chaudhuri R.R."/>
            <person name="La Ragione R."/>
            <person name="Hildebrand F."/>
            <person name="Pallen M.J."/>
        </authorList>
    </citation>
    <scope>NUCLEOTIDE SEQUENCE</scope>
    <source>
        <strain evidence="6">ChiHcec3-6078</strain>
    </source>
</reference>
<protein>
    <submittedName>
        <fullName evidence="6">Sigma 54-interacting transcriptional regulator</fullName>
    </submittedName>
</protein>
<dbReference type="PROSITE" id="PS00675">
    <property type="entry name" value="SIGMA54_INTERACT_1"/>
    <property type="match status" value="1"/>
</dbReference>
<comment type="caution">
    <text evidence="6">The sequence shown here is derived from an EMBL/GenBank/DDBJ whole genome shotgun (WGS) entry which is preliminary data.</text>
</comment>
<proteinExistence type="predicted"/>
<reference evidence="6" key="1">
    <citation type="submission" date="2020-10" db="EMBL/GenBank/DDBJ databases">
        <authorList>
            <person name="Gilroy R."/>
        </authorList>
    </citation>
    <scope>NUCLEOTIDE SEQUENCE</scope>
    <source>
        <strain evidence="6">ChiHcec3-6078</strain>
    </source>
</reference>
<dbReference type="CDD" id="cd00009">
    <property type="entry name" value="AAA"/>
    <property type="match status" value="1"/>
</dbReference>
<dbReference type="FunFam" id="3.40.50.300:FF:000006">
    <property type="entry name" value="DNA-binding transcriptional regulator NtrC"/>
    <property type="match status" value="1"/>
</dbReference>
<dbReference type="PANTHER" id="PTHR32071">
    <property type="entry name" value="TRANSCRIPTIONAL REGULATORY PROTEIN"/>
    <property type="match status" value="1"/>
</dbReference>
<evidence type="ECO:0000256" key="1">
    <source>
        <dbReference type="ARBA" id="ARBA00022741"/>
    </source>
</evidence>
<keyword evidence="3" id="KW-0805">Transcription regulation</keyword>
<dbReference type="Pfam" id="PF25601">
    <property type="entry name" value="AAA_lid_14"/>
    <property type="match status" value="1"/>
</dbReference>
<dbReference type="Proteomes" id="UP000824090">
    <property type="component" value="Unassembled WGS sequence"/>
</dbReference>
<dbReference type="EMBL" id="DVMP01000163">
    <property type="protein sequence ID" value="HIU26668.1"/>
    <property type="molecule type" value="Genomic_DNA"/>
</dbReference>
<dbReference type="InterPro" id="IPR027417">
    <property type="entry name" value="P-loop_NTPase"/>
</dbReference>
<dbReference type="Pfam" id="PF02954">
    <property type="entry name" value="HTH_8"/>
    <property type="match status" value="1"/>
</dbReference>
<evidence type="ECO:0000256" key="2">
    <source>
        <dbReference type="ARBA" id="ARBA00022840"/>
    </source>
</evidence>
<dbReference type="InterPro" id="IPR058031">
    <property type="entry name" value="AAA_lid_NorR"/>
</dbReference>
<keyword evidence="1" id="KW-0547">Nucleotide-binding</keyword>
<dbReference type="SMART" id="SM00382">
    <property type="entry name" value="AAA"/>
    <property type="match status" value="1"/>
</dbReference>
<feature type="domain" description="Sigma-54 factor interaction" evidence="5">
    <location>
        <begin position="158"/>
        <end position="386"/>
    </location>
</feature>
<dbReference type="InterPro" id="IPR002078">
    <property type="entry name" value="Sigma_54_int"/>
</dbReference>
<dbReference type="PROSITE" id="PS00676">
    <property type="entry name" value="SIGMA54_INTERACT_2"/>
    <property type="match status" value="1"/>
</dbReference>
<dbReference type="InterPro" id="IPR002197">
    <property type="entry name" value="HTH_Fis"/>
</dbReference>
<organism evidence="6 7">
    <name type="scientific">Candidatus Allocopromorpha excrementigallinarum</name>
    <dbReference type="NCBI Taxonomy" id="2840742"/>
    <lineage>
        <taxon>Bacteria</taxon>
        <taxon>Bacillati</taxon>
        <taxon>Bacillota</taxon>
        <taxon>Clostridia</taxon>
        <taxon>Eubacteriales</taxon>
        <taxon>Eubacteriaceae</taxon>
        <taxon>Eubacteriaceae incertae sedis</taxon>
        <taxon>Candidatus Allocopromorpha</taxon>
    </lineage>
</organism>
<dbReference type="InterPro" id="IPR025662">
    <property type="entry name" value="Sigma_54_int_dom_ATP-bd_1"/>
</dbReference>
<dbReference type="GO" id="GO:0005524">
    <property type="term" value="F:ATP binding"/>
    <property type="evidence" value="ECO:0007669"/>
    <property type="project" value="UniProtKB-KW"/>
</dbReference>
<evidence type="ECO:0000256" key="4">
    <source>
        <dbReference type="ARBA" id="ARBA00023163"/>
    </source>
</evidence>
<evidence type="ECO:0000313" key="6">
    <source>
        <dbReference type="EMBL" id="HIU26668.1"/>
    </source>
</evidence>
<dbReference type="InterPro" id="IPR025943">
    <property type="entry name" value="Sigma_54_int_dom_ATP-bd_2"/>
</dbReference>
<dbReference type="PANTHER" id="PTHR32071:SF57">
    <property type="entry name" value="C4-DICARBOXYLATE TRANSPORT TRANSCRIPTIONAL REGULATORY PROTEIN DCTD"/>
    <property type="match status" value="1"/>
</dbReference>
<name>A0A9D1I1R8_9FIRM</name>
<evidence type="ECO:0000256" key="3">
    <source>
        <dbReference type="ARBA" id="ARBA00023015"/>
    </source>
</evidence>
<dbReference type="Gene3D" id="3.40.50.300">
    <property type="entry name" value="P-loop containing nucleotide triphosphate hydrolases"/>
    <property type="match status" value="1"/>
</dbReference>
<gene>
    <name evidence="6" type="ORF">IAC50_09270</name>
</gene>
<evidence type="ECO:0000259" key="5">
    <source>
        <dbReference type="PROSITE" id="PS50045"/>
    </source>
</evidence>
<keyword evidence="4" id="KW-0804">Transcription</keyword>
<sequence length="464" mass="52807">MAREHDLSYEECLMILEHIQGLVVIDKNEKVKYLSPDMKERIKIFGDFDEETYIGADINEIHPMSKITNALKGKKEDALVFYMASGFPNMARVKPLIKDGRVEGAIDYDLLKSSDWEEFLGNIEQASTGGGLNIQENLVALMNKSLERKGAKYSIDTIIGSSRQIAELKQDIRRAASSDSQVLVRGETGSGKELIANSIHHLSRRANGPMIEVNCAAIPETLMESELFGYEPGSFTGAKKEGSKGFFEMADKGTLFLDEIDHLAYHVQPKLLRVLQEGEVDRIGGSKVEVDVRVIAATNKDIRKMVADGLFREDLYYRLNVINVEAPPLREHKEDIPLLVESHLEKLNRRGKHEKILDEEVYDLFYKYDWPGNTRELFNLLERGFAMSEKDRITVKEFEEMFMEILKTSQETEGKTLQTIRDDAEKEAIRKTLEFFKGNKSKAANQLGITRSNLYHKINKYGLE</sequence>
<dbReference type="SUPFAM" id="SSF46689">
    <property type="entry name" value="Homeodomain-like"/>
    <property type="match status" value="1"/>
</dbReference>
<dbReference type="AlphaFoldDB" id="A0A9D1I1R8"/>
<evidence type="ECO:0000313" key="7">
    <source>
        <dbReference type="Proteomes" id="UP000824090"/>
    </source>
</evidence>
<dbReference type="Gene3D" id="1.10.8.60">
    <property type="match status" value="1"/>
</dbReference>
<dbReference type="InterPro" id="IPR003593">
    <property type="entry name" value="AAA+_ATPase"/>
</dbReference>
<dbReference type="SUPFAM" id="SSF52540">
    <property type="entry name" value="P-loop containing nucleoside triphosphate hydrolases"/>
    <property type="match status" value="1"/>
</dbReference>
<dbReference type="InterPro" id="IPR009057">
    <property type="entry name" value="Homeodomain-like_sf"/>
</dbReference>
<keyword evidence="2" id="KW-0067">ATP-binding</keyword>
<dbReference type="GO" id="GO:0043565">
    <property type="term" value="F:sequence-specific DNA binding"/>
    <property type="evidence" value="ECO:0007669"/>
    <property type="project" value="InterPro"/>
</dbReference>